<organism evidence="4 5">
    <name type="scientific">Allacma fusca</name>
    <dbReference type="NCBI Taxonomy" id="39272"/>
    <lineage>
        <taxon>Eukaryota</taxon>
        <taxon>Metazoa</taxon>
        <taxon>Ecdysozoa</taxon>
        <taxon>Arthropoda</taxon>
        <taxon>Hexapoda</taxon>
        <taxon>Collembola</taxon>
        <taxon>Symphypleona</taxon>
        <taxon>Sminthuridae</taxon>
        <taxon>Allacma</taxon>
    </lineage>
</organism>
<keyword evidence="2" id="KW-0812">Transmembrane</keyword>
<gene>
    <name evidence="4" type="ORF">AFUS01_LOCUS7596</name>
</gene>
<protein>
    <recommendedName>
        <fullName evidence="3">RPAP1/MINIYO-like TPR repeats domain-containing protein</fullName>
    </recommendedName>
</protein>
<dbReference type="PANTHER" id="PTHR21483">
    <property type="entry name" value="RNA POLYMERASE II-ASSOCIATED PROTEIN 1"/>
    <property type="match status" value="1"/>
</dbReference>
<keyword evidence="2" id="KW-0472">Membrane</keyword>
<dbReference type="Proteomes" id="UP000708208">
    <property type="component" value="Unassembled WGS sequence"/>
</dbReference>
<dbReference type="InterPro" id="IPR057989">
    <property type="entry name" value="TPR_RPAP1/MINIYO-like"/>
</dbReference>
<dbReference type="PANTHER" id="PTHR21483:SF18">
    <property type="entry name" value="RNA POLYMERASE II-ASSOCIATED PROTEIN 1"/>
    <property type="match status" value="1"/>
</dbReference>
<name>A0A8J2K1M4_9HEXA</name>
<dbReference type="GO" id="GO:0006366">
    <property type="term" value="P:transcription by RNA polymerase II"/>
    <property type="evidence" value="ECO:0007669"/>
    <property type="project" value="InterPro"/>
</dbReference>
<feature type="domain" description="RPAP1/MINIYO-like TPR repeats" evidence="3">
    <location>
        <begin position="35"/>
        <end position="193"/>
    </location>
</feature>
<evidence type="ECO:0000256" key="1">
    <source>
        <dbReference type="SAM" id="MobiDB-lite"/>
    </source>
</evidence>
<evidence type="ECO:0000259" key="3">
    <source>
        <dbReference type="Pfam" id="PF25766"/>
    </source>
</evidence>
<dbReference type="Pfam" id="PF25766">
    <property type="entry name" value="TPR_RPAP1"/>
    <property type="match status" value="1"/>
</dbReference>
<feature type="region of interest" description="Disordered" evidence="1">
    <location>
        <begin position="1"/>
        <end position="31"/>
    </location>
</feature>
<feature type="transmembrane region" description="Helical" evidence="2">
    <location>
        <begin position="271"/>
        <end position="296"/>
    </location>
</feature>
<accession>A0A8J2K1M4</accession>
<evidence type="ECO:0000256" key="2">
    <source>
        <dbReference type="SAM" id="Phobius"/>
    </source>
</evidence>
<reference evidence="4" key="1">
    <citation type="submission" date="2021-06" db="EMBL/GenBank/DDBJ databases">
        <authorList>
            <person name="Hodson N. C."/>
            <person name="Mongue J. A."/>
            <person name="Jaron S. K."/>
        </authorList>
    </citation>
    <scope>NUCLEOTIDE SEQUENCE</scope>
</reference>
<sequence>MIGGEPSVSDEHNQDDQGADVDTASRRRKGKSQKLTRDDILLQPSIQLLLRNILKLLLSLLEATFGKEPKPFTSFKPEPALEHVATFKDNSYGELIKEFESVSYCSNIFSAYLLLPLIPTESKETKLLLWSMQGLQFVRLELNTRLIPPDYLTTEVETDRALLQLYTILLVKTSTINRSSNELLFHVLHYHVTWGLRVEDMQTFTTLKSLHAQARDICGNNVYVEESAVQFGQYEYFCIFPHDGDNLIEAVGMFLASTEDNSKGKESDSGLPFVTACIVVAALNGFLWGLGTVLYLRYRQRFDHIYKFELHFSRMSSMILRLMIAGKGLEIATTSKLLEMATTNKVPEVATTNKVLEVSTTNKVLEVATTTMNTPEEFELSRSDPELQPDVHELSVHPTADFRSNYNFDLLPGFNECGLSWDMSQNKNQTIKKRIVGGKLAKLAKYPWLGRLELYEGPKLHLVQ</sequence>
<evidence type="ECO:0000313" key="5">
    <source>
        <dbReference type="Proteomes" id="UP000708208"/>
    </source>
</evidence>
<keyword evidence="5" id="KW-1185">Reference proteome</keyword>
<proteinExistence type="predicted"/>
<comment type="caution">
    <text evidence="4">The sequence shown here is derived from an EMBL/GenBank/DDBJ whole genome shotgun (WGS) entry which is preliminary data.</text>
</comment>
<dbReference type="AlphaFoldDB" id="A0A8J2K1M4"/>
<keyword evidence="2" id="KW-1133">Transmembrane helix</keyword>
<dbReference type="EMBL" id="CAJVCH010051468">
    <property type="protein sequence ID" value="CAG7718179.1"/>
    <property type="molecule type" value="Genomic_DNA"/>
</dbReference>
<evidence type="ECO:0000313" key="4">
    <source>
        <dbReference type="EMBL" id="CAG7718179.1"/>
    </source>
</evidence>
<dbReference type="InterPro" id="IPR039913">
    <property type="entry name" value="RPAP1/Rba50"/>
</dbReference>